<dbReference type="Pfam" id="PF03732">
    <property type="entry name" value="Retrotrans_gag"/>
    <property type="match status" value="1"/>
</dbReference>
<dbReference type="EMBL" id="CP133623">
    <property type="protein sequence ID" value="WMV58988.1"/>
    <property type="molecule type" value="Genomic_DNA"/>
</dbReference>
<dbReference type="PANTHER" id="PTHR46148">
    <property type="entry name" value="CHROMO DOMAIN-CONTAINING PROTEIN"/>
    <property type="match status" value="1"/>
</dbReference>
<dbReference type="InterPro" id="IPR005162">
    <property type="entry name" value="Retrotrans_gag_dom"/>
</dbReference>
<sequence length="229" mass="26362">MGLTTIEKAELDANQLRDVAQIWYEQWKDSRPLEESPIKWEGFKEAFFDRFFLLELRKLKMQEFINLKQGVSDVKIMLRACMRPLRGHVRHVTSSGYPWVVTSIVTLEGLGVDESLSYEEVPVQILDRQVKKLRNKEFASVNVLWRNHLVEGATWEAKADMMSRYPQLYPSNPTLAWGNEFLMVWSMVGLPSSGLRAKSLNQTNGAFVRPRSMVRVCGSKPQNPVSDDQ</sequence>
<organism evidence="2 3">
    <name type="scientific">Solanum verrucosum</name>
    <dbReference type="NCBI Taxonomy" id="315347"/>
    <lineage>
        <taxon>Eukaryota</taxon>
        <taxon>Viridiplantae</taxon>
        <taxon>Streptophyta</taxon>
        <taxon>Embryophyta</taxon>
        <taxon>Tracheophyta</taxon>
        <taxon>Spermatophyta</taxon>
        <taxon>Magnoliopsida</taxon>
        <taxon>eudicotyledons</taxon>
        <taxon>Gunneridae</taxon>
        <taxon>Pentapetalae</taxon>
        <taxon>asterids</taxon>
        <taxon>lamiids</taxon>
        <taxon>Solanales</taxon>
        <taxon>Solanaceae</taxon>
        <taxon>Solanoideae</taxon>
        <taxon>Solaneae</taxon>
        <taxon>Solanum</taxon>
    </lineage>
</organism>
<keyword evidence="3" id="KW-1185">Reference proteome</keyword>
<feature type="domain" description="Retrotransposon gag" evidence="1">
    <location>
        <begin position="15"/>
        <end position="73"/>
    </location>
</feature>
<name>A0AAF0V4Y1_SOLVR</name>
<reference evidence="2" key="1">
    <citation type="submission" date="2023-08" db="EMBL/GenBank/DDBJ databases">
        <title>A de novo genome assembly of Solanum verrucosum Schlechtendal, a Mexican diploid species geographically isolated from the other diploid A-genome species in potato relatives.</title>
        <authorList>
            <person name="Hosaka K."/>
        </authorList>
    </citation>
    <scope>NUCLEOTIDE SEQUENCE</scope>
    <source>
        <tissue evidence="2">Young leaves</tissue>
    </source>
</reference>
<dbReference type="PANTHER" id="PTHR46148:SF60">
    <property type="entry name" value="CHROMO DOMAIN-CONTAINING PROTEIN"/>
    <property type="match status" value="1"/>
</dbReference>
<evidence type="ECO:0000313" key="3">
    <source>
        <dbReference type="Proteomes" id="UP001234989"/>
    </source>
</evidence>
<accession>A0AAF0V4Y1</accession>
<dbReference type="Proteomes" id="UP001234989">
    <property type="component" value="Chromosome 12"/>
</dbReference>
<evidence type="ECO:0000259" key="1">
    <source>
        <dbReference type="Pfam" id="PF03732"/>
    </source>
</evidence>
<proteinExistence type="predicted"/>
<gene>
    <name evidence="2" type="ORF">MTR67_052373</name>
</gene>
<dbReference type="AlphaFoldDB" id="A0AAF0V4Y1"/>
<protein>
    <recommendedName>
        <fullName evidence="1">Retrotransposon gag domain-containing protein</fullName>
    </recommendedName>
</protein>
<evidence type="ECO:0000313" key="2">
    <source>
        <dbReference type="EMBL" id="WMV58988.1"/>
    </source>
</evidence>